<comment type="caution">
    <text evidence="1">The sequence shown here is derived from an EMBL/GenBank/DDBJ whole genome shotgun (WGS) entry which is preliminary data.</text>
</comment>
<reference evidence="2" key="2">
    <citation type="submission" date="2024-04" db="EMBL/GenBank/DDBJ databases">
        <authorList>
            <person name="Chen Y."/>
            <person name="Shah S."/>
            <person name="Dougan E. K."/>
            <person name="Thang M."/>
            <person name="Chan C."/>
        </authorList>
    </citation>
    <scope>NUCLEOTIDE SEQUENCE [LARGE SCALE GENOMIC DNA]</scope>
</reference>
<organism evidence="1">
    <name type="scientific">Cladocopium goreaui</name>
    <dbReference type="NCBI Taxonomy" id="2562237"/>
    <lineage>
        <taxon>Eukaryota</taxon>
        <taxon>Sar</taxon>
        <taxon>Alveolata</taxon>
        <taxon>Dinophyceae</taxon>
        <taxon>Suessiales</taxon>
        <taxon>Symbiodiniaceae</taxon>
        <taxon>Cladocopium</taxon>
    </lineage>
</organism>
<evidence type="ECO:0000313" key="3">
    <source>
        <dbReference type="Proteomes" id="UP001152797"/>
    </source>
</evidence>
<protein>
    <submittedName>
        <fullName evidence="1">Uncharacterized protein</fullName>
    </submittedName>
</protein>
<dbReference type="AlphaFoldDB" id="A0A9P1DMG3"/>
<dbReference type="OrthoDB" id="405898at2759"/>
<accession>A0A9P1DMG3</accession>
<dbReference type="EMBL" id="CAMXCT010005602">
    <property type="protein sequence ID" value="CAI4012831.1"/>
    <property type="molecule type" value="Genomic_DNA"/>
</dbReference>
<evidence type="ECO:0000313" key="1">
    <source>
        <dbReference type="EMBL" id="CAI4012831.1"/>
    </source>
</evidence>
<dbReference type="Proteomes" id="UP001152797">
    <property type="component" value="Unassembled WGS sequence"/>
</dbReference>
<dbReference type="EMBL" id="CAMXCT030005602">
    <property type="protein sequence ID" value="CAL4800143.1"/>
    <property type="molecule type" value="Genomic_DNA"/>
</dbReference>
<reference evidence="1" key="1">
    <citation type="submission" date="2022-10" db="EMBL/GenBank/DDBJ databases">
        <authorList>
            <person name="Chen Y."/>
            <person name="Dougan E. K."/>
            <person name="Chan C."/>
            <person name="Rhodes N."/>
            <person name="Thang M."/>
        </authorList>
    </citation>
    <scope>NUCLEOTIDE SEQUENCE</scope>
</reference>
<gene>
    <name evidence="1" type="ORF">C1SCF055_LOCUS37858</name>
</gene>
<proteinExistence type="predicted"/>
<dbReference type="EMBL" id="CAMXCT020005602">
    <property type="protein sequence ID" value="CAL1166206.1"/>
    <property type="molecule type" value="Genomic_DNA"/>
</dbReference>
<sequence length="553" mass="60078">MLRRAISACCCYAVRAQDAECQSSGTICCALKYDGARNFFNQQDLRCEAPADDCGPSQEYDAQVNKCIDVTNALSSVTDAPSTAPSSTGSTAAACSTCCGEHGTPDSSDPSDKELCVCDVGWTSSAVLGPCSVQVAEATTSVSPGTSTERPTSSSFGLTLTFASLSNLLLGNGPFVLLLAILACCVCCCLCRCWIRNFGCRSCCCCYFCWESPGRKYARQVPPPILWEEGAARAVMPPLPPPISSPLVLDKTGRRSRAQGLTVQLNLDIMGGEDPMFQGPRVNIFPGTDFDVRGFPGVSWITGNPSRESIDFDGSVLCFLQAHSLSRAAPVHVPNSLLDWKSAGAASYFETGESVECRQLEEPTKMELCTEQGYLRGEHMAAEFGPEGQYPMPNRLYARRLKRGVYTSRDLFLLWPLAQRLRLLVNTTFDEGGALGLVQSLESEREAQCLSGRSEETVLVAWDHCSLPALAQALGCDEETCLDCWDDGNFEKLLWLRSWNLTTRAVSEHFAPPQGFMGYRECLGNPAESSNYGFACKPLQAWKSLPNDLTGLH</sequence>
<name>A0A9P1DMG3_9DINO</name>
<keyword evidence="3" id="KW-1185">Reference proteome</keyword>
<evidence type="ECO:0000313" key="2">
    <source>
        <dbReference type="EMBL" id="CAL1166206.1"/>
    </source>
</evidence>